<dbReference type="EMBL" id="FPHC01000067">
    <property type="protein sequence ID" value="SFV62607.1"/>
    <property type="molecule type" value="Genomic_DNA"/>
</dbReference>
<organism evidence="1">
    <name type="scientific">hydrothermal vent metagenome</name>
    <dbReference type="NCBI Taxonomy" id="652676"/>
    <lineage>
        <taxon>unclassified sequences</taxon>
        <taxon>metagenomes</taxon>
        <taxon>ecological metagenomes</taxon>
    </lineage>
</organism>
<dbReference type="AlphaFoldDB" id="A0A1W1CA36"/>
<gene>
    <name evidence="1" type="ORF">MNB_SV-6-479</name>
</gene>
<accession>A0A1W1CA36</accession>
<sequence>MRVDSVVVFNSKYHNALSINDSKTDPKYTELSTADFTIESSDSEIIERFEAIKKQILNNRR</sequence>
<name>A0A1W1CA36_9ZZZZ</name>
<proteinExistence type="predicted"/>
<evidence type="ECO:0000313" key="1">
    <source>
        <dbReference type="EMBL" id="SFV62607.1"/>
    </source>
</evidence>
<protein>
    <submittedName>
        <fullName evidence="1">Uncharacterized protein</fullName>
    </submittedName>
</protein>
<reference evidence="1" key="1">
    <citation type="submission" date="2016-10" db="EMBL/GenBank/DDBJ databases">
        <authorList>
            <person name="de Groot N.N."/>
        </authorList>
    </citation>
    <scope>NUCLEOTIDE SEQUENCE</scope>
</reference>